<evidence type="ECO:0000313" key="2">
    <source>
        <dbReference type="Proteomes" id="UP000236151"/>
    </source>
</evidence>
<dbReference type="Gene3D" id="1.20.1260.10">
    <property type="match status" value="1"/>
</dbReference>
<dbReference type="EMBL" id="NIOJ01000002">
    <property type="protein sequence ID" value="PNU01393.1"/>
    <property type="molecule type" value="Genomic_DNA"/>
</dbReference>
<dbReference type="Proteomes" id="UP000236151">
    <property type="component" value="Unassembled WGS sequence"/>
</dbReference>
<accession>A0A2K2F494</accession>
<sequence length="75" mass="9235">MREVDMLKDILNYRISSQILYNDYMIKVRNPEIRKMFAELRDDEMRSIVRLQQRIERLESKPKIIAKIFTSKPRY</sequence>
<proteinExistence type="predicted"/>
<reference evidence="1 2" key="1">
    <citation type="submission" date="2017-06" db="EMBL/GenBank/DDBJ databases">
        <title>Investigating the central metabolism of Clostridium thermosuccinogenes.</title>
        <authorList>
            <person name="Koendjbiharie J.G."/>
            <person name="van Kranenburg R."/>
        </authorList>
    </citation>
    <scope>NUCLEOTIDE SEQUENCE [LARGE SCALE GENOMIC DNA]</scope>
    <source>
        <strain evidence="1 2">DSM 5806</strain>
    </source>
</reference>
<dbReference type="SUPFAM" id="SSF47240">
    <property type="entry name" value="Ferritin-like"/>
    <property type="match status" value="1"/>
</dbReference>
<dbReference type="KEGG" id="cthd:CDO33_04085"/>
<dbReference type="InterPro" id="IPR009078">
    <property type="entry name" value="Ferritin-like_SF"/>
</dbReference>
<organism evidence="1 2">
    <name type="scientific">Clostridium thermosuccinogenes</name>
    <dbReference type="NCBI Taxonomy" id="84032"/>
    <lineage>
        <taxon>Bacteria</taxon>
        <taxon>Bacillati</taxon>
        <taxon>Bacillota</taxon>
        <taxon>Clostridia</taxon>
        <taxon>Eubacteriales</taxon>
        <taxon>Clostridiaceae</taxon>
        <taxon>Clostridium</taxon>
    </lineage>
</organism>
<keyword evidence="2" id="KW-1185">Reference proteome</keyword>
<dbReference type="RefSeq" id="WP_103079973.1">
    <property type="nucleotide sequence ID" value="NZ_CP021850.1"/>
</dbReference>
<protein>
    <submittedName>
        <fullName evidence="1">Uncharacterized protein</fullName>
    </submittedName>
</protein>
<dbReference type="CDD" id="cd00657">
    <property type="entry name" value="Ferritin_like"/>
    <property type="match status" value="1"/>
</dbReference>
<dbReference type="AlphaFoldDB" id="A0A2K2F494"/>
<dbReference type="InterPro" id="IPR012347">
    <property type="entry name" value="Ferritin-like"/>
</dbReference>
<name>A0A2K2F494_9CLOT</name>
<evidence type="ECO:0000313" key="1">
    <source>
        <dbReference type="EMBL" id="PNU01393.1"/>
    </source>
</evidence>
<comment type="caution">
    <text evidence="1">The sequence shown here is derived from an EMBL/GenBank/DDBJ whole genome shotgun (WGS) entry which is preliminary data.</text>
</comment>
<dbReference type="OrthoDB" id="2990828at2"/>
<gene>
    <name evidence="1" type="ORF">CDQ84_01640</name>
</gene>